<evidence type="ECO:0000313" key="2">
    <source>
        <dbReference type="Proteomes" id="UP000515154"/>
    </source>
</evidence>
<evidence type="ECO:0000313" key="3">
    <source>
        <dbReference type="RefSeq" id="XP_029645643.1"/>
    </source>
</evidence>
<dbReference type="RefSeq" id="XP_029645644.1">
    <property type="nucleotide sequence ID" value="XM_029789784.2"/>
</dbReference>
<name>A0A6P7T4E0_9MOLL</name>
<dbReference type="Proteomes" id="UP000515154">
    <property type="component" value="Linkage group LG15"/>
</dbReference>
<dbReference type="InterPro" id="IPR037189">
    <property type="entry name" value="HBS1-like_N_sf"/>
</dbReference>
<gene>
    <name evidence="3 4" type="primary">LOC115219633</name>
</gene>
<feature type="compositionally biased region" description="Polar residues" evidence="1">
    <location>
        <begin position="626"/>
        <end position="651"/>
    </location>
</feature>
<evidence type="ECO:0000313" key="4">
    <source>
        <dbReference type="RefSeq" id="XP_029645644.1"/>
    </source>
</evidence>
<dbReference type="KEGG" id="osn:115219633"/>
<protein>
    <submittedName>
        <fullName evidence="3 4">Uncharacterized protein LOC115219633 isoform X1</fullName>
    </submittedName>
</protein>
<reference evidence="3 4" key="1">
    <citation type="submission" date="2025-08" db="UniProtKB">
        <authorList>
            <consortium name="RefSeq"/>
        </authorList>
    </citation>
    <scope>IDENTIFICATION</scope>
</reference>
<accession>A0A6P7T4E0</accession>
<evidence type="ECO:0000256" key="1">
    <source>
        <dbReference type="SAM" id="MobiDB-lite"/>
    </source>
</evidence>
<organism evidence="2 4">
    <name type="scientific">Octopus sinensis</name>
    <name type="common">East Asian common octopus</name>
    <dbReference type="NCBI Taxonomy" id="2607531"/>
    <lineage>
        <taxon>Eukaryota</taxon>
        <taxon>Metazoa</taxon>
        <taxon>Spiralia</taxon>
        <taxon>Lophotrochozoa</taxon>
        <taxon>Mollusca</taxon>
        <taxon>Cephalopoda</taxon>
        <taxon>Coleoidea</taxon>
        <taxon>Octopodiformes</taxon>
        <taxon>Octopoda</taxon>
        <taxon>Incirrata</taxon>
        <taxon>Octopodidae</taxon>
        <taxon>Octopus</taxon>
    </lineage>
</organism>
<dbReference type="Gene3D" id="1.10.8.10">
    <property type="entry name" value="DNA helicase RuvA subunit, C-terminal domain"/>
    <property type="match status" value="1"/>
</dbReference>
<keyword evidence="2" id="KW-1185">Reference proteome</keyword>
<proteinExistence type="predicted"/>
<sequence>MARHRSVRTMNYEDEFFDDDDVEDCYGQSFDDKYCISPGTVAQFTFPRKSNLDLGSYISSDSPSNVEPPIITPDSPKCSSKKVTYNSFDEARLNHCLDKIHEVLGDIHQDDILVECIKRHNYDTEAALNELLATPGAPKPQRRPREGRKSLDFSLCELDDSFCNQNYCTSPTDCNQFSDRNFQTFACRRMNSVGDEECSSYESAISDNFEVEIFQRKTSESEDSQEDQLVSLDQKMSKNSIQEENQESCLLPSNHTMEGDFETHGVGNSSPSLCQKLSTDSNTAAVSSVTKPKLKNGSNKQELMNLFEKAKKNKEQMEKDAKFSSVNKFGHSLSDGIEKNTWLEDYEDSSDIGDKPISLSSLIKQESGFKSSLGDLDNERYKKTNDDKQCIKDPPKDKCSCAETCPQETCENCSKNRKFSPKNTDKTSLADLTKTRFKLDSDVSLFDTEPVKKDKKLKTSQKQTQKPIQFSSDISKSSFAKTFDFSRPSKNKSASKHLELLKNTSEKNPLQNPKEICSNINSSPPPQTVTGFSLCDLTNHKFSTFPKKENDTTFPSHLNDSKYNLEVNEEEELKESSFKDDDCLDSAFSLGSLISQVNLELSPKSDYIAENRLEDLCKKPKETKPNPESTPVHKTNNDNSSCSQKENNTYLTREDPDVQIQKTAFKEPVSLFGKVISYRAQKCSSNSTKKLKYPKFSYKVQMNGISTNWESTLFHHITPFDFSTPSPDDVVKTRQKQAYHHRAPIAVEANS</sequence>
<dbReference type="RefSeq" id="XP_029645643.1">
    <property type="nucleotide sequence ID" value="XM_029789783.2"/>
</dbReference>
<dbReference type="AlphaFoldDB" id="A0A6P7T4E0"/>
<dbReference type="SUPFAM" id="SSF109732">
    <property type="entry name" value="HBS1-like domain"/>
    <property type="match status" value="1"/>
</dbReference>
<feature type="region of interest" description="Disordered" evidence="1">
    <location>
        <begin position="619"/>
        <end position="655"/>
    </location>
</feature>